<keyword evidence="16" id="KW-0576">Peroxisome</keyword>
<dbReference type="GO" id="GO:0061630">
    <property type="term" value="F:ubiquitin protein ligase activity"/>
    <property type="evidence" value="ECO:0007669"/>
    <property type="project" value="UniProtKB-EC"/>
</dbReference>
<dbReference type="EMBL" id="QUSY01002795">
    <property type="protein sequence ID" value="RHY19885.1"/>
    <property type="molecule type" value="Genomic_DNA"/>
</dbReference>
<comment type="similarity">
    <text evidence="4">Belongs to the pex2/pex10/pex12 family.</text>
</comment>
<accession>A0A3R6VPL4</accession>
<keyword evidence="13" id="KW-0653">Protein transport</keyword>
<dbReference type="Pfam" id="PF04757">
    <property type="entry name" value="Pex2_Pex12"/>
    <property type="match status" value="1"/>
</dbReference>
<keyword evidence="19" id="KW-1185">Reference proteome</keyword>
<evidence type="ECO:0000256" key="6">
    <source>
        <dbReference type="ARBA" id="ARBA00022448"/>
    </source>
</evidence>
<evidence type="ECO:0000256" key="8">
    <source>
        <dbReference type="ARBA" id="ARBA00022692"/>
    </source>
</evidence>
<evidence type="ECO:0000256" key="14">
    <source>
        <dbReference type="ARBA" id="ARBA00022989"/>
    </source>
</evidence>
<comment type="catalytic activity">
    <reaction evidence="1">
        <text>S-ubiquitinyl-[E2 ubiquitin-conjugating enzyme]-L-cysteine + [acceptor protein]-L-lysine = [E2 ubiquitin-conjugating enzyme]-L-cysteine + N(6)-ubiquitinyl-[acceptor protein]-L-lysine.</text>
        <dbReference type="EC" id="2.3.2.27"/>
    </reaction>
</comment>
<name>A0A3R6VPL4_9STRA</name>
<dbReference type="PANTHER" id="PTHR23350">
    <property type="entry name" value="PEROXISOME ASSEMBLY PROTEIN 10"/>
    <property type="match status" value="1"/>
</dbReference>
<evidence type="ECO:0000256" key="1">
    <source>
        <dbReference type="ARBA" id="ARBA00000900"/>
    </source>
</evidence>
<evidence type="ECO:0000256" key="3">
    <source>
        <dbReference type="ARBA" id="ARBA00004906"/>
    </source>
</evidence>
<keyword evidence="14" id="KW-1133">Transmembrane helix</keyword>
<evidence type="ECO:0000313" key="19">
    <source>
        <dbReference type="Proteomes" id="UP000285060"/>
    </source>
</evidence>
<reference evidence="18 19" key="1">
    <citation type="submission" date="2018-08" db="EMBL/GenBank/DDBJ databases">
        <title>Aphanomyces genome sequencing and annotation.</title>
        <authorList>
            <person name="Minardi D."/>
            <person name="Oidtmann B."/>
            <person name="Van Der Giezen M."/>
            <person name="Studholme D.J."/>
        </authorList>
    </citation>
    <scope>NUCLEOTIDE SEQUENCE [LARGE SCALE GENOMIC DNA]</scope>
    <source>
        <strain evidence="18 19">NJM0002</strain>
    </source>
</reference>
<proteinExistence type="inferred from homology"/>
<evidence type="ECO:0000313" key="18">
    <source>
        <dbReference type="EMBL" id="RHY19885.1"/>
    </source>
</evidence>
<keyword evidence="15" id="KW-0472">Membrane</keyword>
<evidence type="ECO:0000256" key="16">
    <source>
        <dbReference type="ARBA" id="ARBA00023140"/>
    </source>
</evidence>
<dbReference type="Proteomes" id="UP000285060">
    <property type="component" value="Unassembled WGS sequence"/>
</dbReference>
<keyword evidence="12" id="KW-0862">Zinc</keyword>
<dbReference type="AlphaFoldDB" id="A0A3R6VPL4"/>
<dbReference type="InterPro" id="IPR025654">
    <property type="entry name" value="PEX2/10"/>
</dbReference>
<evidence type="ECO:0000256" key="7">
    <source>
        <dbReference type="ARBA" id="ARBA00022679"/>
    </source>
</evidence>
<dbReference type="PANTHER" id="PTHR23350:SF0">
    <property type="entry name" value="PEROXISOME BIOGENESIS FACTOR 10"/>
    <property type="match status" value="1"/>
</dbReference>
<evidence type="ECO:0000256" key="12">
    <source>
        <dbReference type="ARBA" id="ARBA00022833"/>
    </source>
</evidence>
<keyword evidence="6" id="KW-0813">Transport</keyword>
<sequence length="163" mass="18337">MFPPAPQSHVVLAMAKDDFYVSQFHRALSDVVEKLKLWGRSDSSVGGLHLDPELTLVSKLVYYIFAGTYVKDKFKQWEARCGVSFDGVVQGLIQLHLAFFYLHGNYFHPAKRAAAIRYILTYRPAHHTFAQFSILGNLILIQAALTASLNLPTIFRAIVGQNL</sequence>
<protein>
    <recommendedName>
        <fullName evidence="5">RING-type E3 ubiquitin transferase</fullName>
        <ecNumber evidence="5">2.3.2.27</ecNumber>
    </recommendedName>
</protein>
<evidence type="ECO:0000256" key="11">
    <source>
        <dbReference type="ARBA" id="ARBA00022786"/>
    </source>
</evidence>
<comment type="caution">
    <text evidence="18">The sequence shown here is derived from an EMBL/GenBank/DDBJ whole genome shotgun (WGS) entry which is preliminary data.</text>
</comment>
<keyword evidence="7" id="KW-0808">Transferase</keyword>
<keyword evidence="8" id="KW-0812">Transmembrane</keyword>
<dbReference type="GO" id="GO:0016558">
    <property type="term" value="P:protein import into peroxisome matrix"/>
    <property type="evidence" value="ECO:0007669"/>
    <property type="project" value="InterPro"/>
</dbReference>
<evidence type="ECO:0000256" key="9">
    <source>
        <dbReference type="ARBA" id="ARBA00022723"/>
    </source>
</evidence>
<feature type="domain" description="Pex N-terminal" evidence="17">
    <location>
        <begin position="73"/>
        <end position="149"/>
    </location>
</feature>
<dbReference type="VEuPathDB" id="FungiDB:H310_04140"/>
<feature type="non-terminal residue" evidence="18">
    <location>
        <position position="163"/>
    </location>
</feature>
<dbReference type="InterPro" id="IPR006845">
    <property type="entry name" value="Pex_N"/>
</dbReference>
<evidence type="ECO:0000256" key="2">
    <source>
        <dbReference type="ARBA" id="ARBA00004585"/>
    </source>
</evidence>
<dbReference type="EC" id="2.3.2.27" evidence="5"/>
<keyword evidence="9" id="KW-0479">Metal-binding</keyword>
<keyword evidence="10" id="KW-0863">Zinc-finger</keyword>
<dbReference type="GO" id="GO:0008270">
    <property type="term" value="F:zinc ion binding"/>
    <property type="evidence" value="ECO:0007669"/>
    <property type="project" value="UniProtKB-KW"/>
</dbReference>
<evidence type="ECO:0000256" key="13">
    <source>
        <dbReference type="ARBA" id="ARBA00022927"/>
    </source>
</evidence>
<organism evidence="18 19">
    <name type="scientific">Aphanomyces invadans</name>
    <dbReference type="NCBI Taxonomy" id="157072"/>
    <lineage>
        <taxon>Eukaryota</taxon>
        <taxon>Sar</taxon>
        <taxon>Stramenopiles</taxon>
        <taxon>Oomycota</taxon>
        <taxon>Saprolegniomycetes</taxon>
        <taxon>Saprolegniales</taxon>
        <taxon>Verrucalvaceae</taxon>
        <taxon>Aphanomyces</taxon>
    </lineage>
</organism>
<evidence type="ECO:0000256" key="10">
    <source>
        <dbReference type="ARBA" id="ARBA00022771"/>
    </source>
</evidence>
<evidence type="ECO:0000256" key="4">
    <source>
        <dbReference type="ARBA" id="ARBA00008704"/>
    </source>
</evidence>
<evidence type="ECO:0000259" key="17">
    <source>
        <dbReference type="Pfam" id="PF04757"/>
    </source>
</evidence>
<evidence type="ECO:0000256" key="15">
    <source>
        <dbReference type="ARBA" id="ARBA00023136"/>
    </source>
</evidence>
<comment type="subcellular location">
    <subcellularLocation>
        <location evidence="2">Peroxisome membrane</location>
        <topology evidence="2">Multi-pass membrane protein</topology>
    </subcellularLocation>
</comment>
<gene>
    <name evidence="18" type="ORF">DYB32_010154</name>
</gene>
<comment type="pathway">
    <text evidence="3">Protein modification; protein ubiquitination.</text>
</comment>
<keyword evidence="11" id="KW-0833">Ubl conjugation pathway</keyword>
<dbReference type="GO" id="GO:0005778">
    <property type="term" value="C:peroxisomal membrane"/>
    <property type="evidence" value="ECO:0007669"/>
    <property type="project" value="UniProtKB-SubCell"/>
</dbReference>
<evidence type="ECO:0000256" key="5">
    <source>
        <dbReference type="ARBA" id="ARBA00012483"/>
    </source>
</evidence>